<feature type="domain" description="Histidine kinase" evidence="8">
    <location>
        <begin position="352"/>
        <end position="569"/>
    </location>
</feature>
<evidence type="ECO:0000256" key="4">
    <source>
        <dbReference type="ARBA" id="ARBA00022679"/>
    </source>
</evidence>
<evidence type="ECO:0000256" key="3">
    <source>
        <dbReference type="ARBA" id="ARBA00022553"/>
    </source>
</evidence>
<evidence type="ECO:0000256" key="1">
    <source>
        <dbReference type="ARBA" id="ARBA00000085"/>
    </source>
</evidence>
<keyword evidence="4" id="KW-0808">Transferase</keyword>
<dbReference type="PRINTS" id="PR00344">
    <property type="entry name" value="BCTRLSENSOR"/>
</dbReference>
<organism evidence="9 10">
    <name type="scientific">Paragemmobacter ruber</name>
    <dbReference type="NCBI Taxonomy" id="1985673"/>
    <lineage>
        <taxon>Bacteria</taxon>
        <taxon>Pseudomonadati</taxon>
        <taxon>Pseudomonadota</taxon>
        <taxon>Alphaproteobacteria</taxon>
        <taxon>Rhodobacterales</taxon>
        <taxon>Paracoccaceae</taxon>
        <taxon>Paragemmobacter</taxon>
    </lineage>
</organism>
<dbReference type="SMART" id="SM00387">
    <property type="entry name" value="HATPase_c"/>
    <property type="match status" value="1"/>
</dbReference>
<evidence type="ECO:0000313" key="10">
    <source>
        <dbReference type="Proteomes" id="UP001517376"/>
    </source>
</evidence>
<feature type="transmembrane region" description="Helical" evidence="7">
    <location>
        <begin position="111"/>
        <end position="130"/>
    </location>
</feature>
<evidence type="ECO:0000313" key="9">
    <source>
        <dbReference type="EMBL" id="NBE08064.1"/>
    </source>
</evidence>
<keyword evidence="7" id="KW-1133">Transmembrane helix</keyword>
<dbReference type="InterPro" id="IPR004358">
    <property type="entry name" value="Sig_transdc_His_kin-like_C"/>
</dbReference>
<keyword evidence="3" id="KW-0597">Phosphoprotein</keyword>
<dbReference type="InterPro" id="IPR003661">
    <property type="entry name" value="HisK_dim/P_dom"/>
</dbReference>
<dbReference type="EMBL" id="JAAATW010000002">
    <property type="protein sequence ID" value="NBE08064.1"/>
    <property type="molecule type" value="Genomic_DNA"/>
</dbReference>
<dbReference type="Proteomes" id="UP001517376">
    <property type="component" value="Unassembled WGS sequence"/>
</dbReference>
<evidence type="ECO:0000256" key="7">
    <source>
        <dbReference type="SAM" id="Phobius"/>
    </source>
</evidence>
<dbReference type="EC" id="2.7.13.3" evidence="2"/>
<dbReference type="SUPFAM" id="SSF55874">
    <property type="entry name" value="ATPase domain of HSP90 chaperone/DNA topoisomerase II/histidine kinase"/>
    <property type="match status" value="1"/>
</dbReference>
<protein>
    <recommendedName>
        <fullName evidence="2">histidine kinase</fullName>
        <ecNumber evidence="2">2.7.13.3</ecNumber>
    </recommendedName>
</protein>
<evidence type="ECO:0000256" key="6">
    <source>
        <dbReference type="SAM" id="Coils"/>
    </source>
</evidence>
<dbReference type="Gene3D" id="1.10.287.130">
    <property type="match status" value="1"/>
</dbReference>
<feature type="transmembrane region" description="Helical" evidence="7">
    <location>
        <begin position="164"/>
        <end position="183"/>
    </location>
</feature>
<evidence type="ECO:0000259" key="8">
    <source>
        <dbReference type="PROSITE" id="PS50109"/>
    </source>
</evidence>
<dbReference type="PANTHER" id="PTHR43047">
    <property type="entry name" value="TWO-COMPONENT HISTIDINE PROTEIN KINASE"/>
    <property type="match status" value="1"/>
</dbReference>
<feature type="coiled-coil region" evidence="6">
    <location>
        <begin position="202"/>
        <end position="229"/>
    </location>
</feature>
<comment type="catalytic activity">
    <reaction evidence="1">
        <text>ATP + protein L-histidine = ADP + protein N-phospho-L-histidine.</text>
        <dbReference type="EC" id="2.7.13.3"/>
    </reaction>
</comment>
<reference evidence="10" key="1">
    <citation type="submission" date="2020-01" db="EMBL/GenBank/DDBJ databases">
        <title>Sphingomonas sp. strain CSW-10.</title>
        <authorList>
            <person name="Chen W.-M."/>
        </authorList>
    </citation>
    <scope>NUCLEOTIDE SEQUENCE [LARGE SCALE GENOMIC DNA]</scope>
    <source>
        <strain evidence="10">CCP-1</strain>
    </source>
</reference>
<feature type="transmembrane region" description="Helical" evidence="7">
    <location>
        <begin position="137"/>
        <end position="158"/>
    </location>
</feature>
<comment type="caution">
    <text evidence="9">The sequence shown here is derived from an EMBL/GenBank/DDBJ whole genome shotgun (WGS) entry which is preliminary data.</text>
</comment>
<gene>
    <name evidence="9" type="ORF">GU920_10995</name>
</gene>
<feature type="transmembrane region" description="Helical" evidence="7">
    <location>
        <begin position="73"/>
        <end position="91"/>
    </location>
</feature>
<dbReference type="SMART" id="SM00388">
    <property type="entry name" value="HisKA"/>
    <property type="match status" value="1"/>
</dbReference>
<dbReference type="InterPro" id="IPR005467">
    <property type="entry name" value="His_kinase_dom"/>
</dbReference>
<dbReference type="CDD" id="cd00082">
    <property type="entry name" value="HisKA"/>
    <property type="match status" value="1"/>
</dbReference>
<dbReference type="Pfam" id="PF12860">
    <property type="entry name" value="PAS_7"/>
    <property type="match status" value="1"/>
</dbReference>
<keyword evidence="10" id="KW-1185">Reference proteome</keyword>
<dbReference type="CDD" id="cd16922">
    <property type="entry name" value="HATPase_EvgS-ArcB-TorS-like"/>
    <property type="match status" value="1"/>
</dbReference>
<dbReference type="InterPro" id="IPR036890">
    <property type="entry name" value="HATPase_C_sf"/>
</dbReference>
<evidence type="ECO:0000256" key="2">
    <source>
        <dbReference type="ARBA" id="ARBA00012438"/>
    </source>
</evidence>
<dbReference type="Pfam" id="PF02518">
    <property type="entry name" value="HATPase_c"/>
    <property type="match status" value="1"/>
</dbReference>
<dbReference type="PROSITE" id="PS50109">
    <property type="entry name" value="HIS_KIN"/>
    <property type="match status" value="1"/>
</dbReference>
<dbReference type="InterPro" id="IPR003594">
    <property type="entry name" value="HATPase_dom"/>
</dbReference>
<dbReference type="SUPFAM" id="SSF55785">
    <property type="entry name" value="PYP-like sensor domain (PAS domain)"/>
    <property type="match status" value="1"/>
</dbReference>
<keyword evidence="7" id="KW-0472">Membrane</keyword>
<keyword evidence="7" id="KW-0812">Transmembrane</keyword>
<dbReference type="Gene3D" id="3.30.450.20">
    <property type="entry name" value="PAS domain"/>
    <property type="match status" value="1"/>
</dbReference>
<keyword evidence="5" id="KW-0418">Kinase</keyword>
<dbReference type="InterPro" id="IPR035965">
    <property type="entry name" value="PAS-like_dom_sf"/>
</dbReference>
<dbReference type="Pfam" id="PF00512">
    <property type="entry name" value="HisKA"/>
    <property type="match status" value="1"/>
</dbReference>
<name>A0ABW9Y6B7_9RHOB</name>
<dbReference type="Gene3D" id="3.30.565.10">
    <property type="entry name" value="Histidine kinase-like ATPase, C-terminal domain"/>
    <property type="match status" value="1"/>
</dbReference>
<evidence type="ECO:0000256" key="5">
    <source>
        <dbReference type="ARBA" id="ARBA00022777"/>
    </source>
</evidence>
<proteinExistence type="predicted"/>
<accession>A0ABW9Y6B7</accession>
<feature type="transmembrane region" description="Helical" evidence="7">
    <location>
        <begin position="37"/>
        <end position="61"/>
    </location>
</feature>
<dbReference type="PANTHER" id="PTHR43047:SF64">
    <property type="entry name" value="HISTIDINE KINASE CONTAINING CHEY-HOMOLOGOUS RECEIVER DOMAIN AND PAS DOMAIN-RELATED"/>
    <property type="match status" value="1"/>
</dbReference>
<dbReference type="SUPFAM" id="SSF47384">
    <property type="entry name" value="Homodimeric domain of signal transducing histidine kinase"/>
    <property type="match status" value="1"/>
</dbReference>
<sequence length="580" mass="63709">MTRGITMDFESRIRKETELLRPIDLRDMPKRLGMSGFFLAVIFLVGHVEAAIGCLIAIVVFETISAFLHRKELIWPVQVPLWVIVLHWGVNALSTFNYMIPAMVMTRHPDLAVVALGLIWTCGVFIHIANAFAKMPLFVATLSIPVLIATGIVIWSIAHNEVEPAGPSGLILLVIAFVLYSYNIAENLFKQSRADAALSAALEESKGRLRDLEAARAQLINAVEGLNDGFVYFDSEDRLVLANRRFRELYHLSADAIVTGARFEDILRDGLAKRQFPDAIGREEAWLEEQMSVPASRKVVRQTLCDGTVLQVMERRTSDGGRVGLRVDVTEITQAREAAEAASRAKSEFLANMSHEIRTPLNGVLGMADLLAQSNLDDQQRSMLTVIRNSGWSLLTLLNDILDLSRVESGKMELESRSFDLRTATDRLEALHGPAAAAKGISFDIFHSSNGIYARVGDETRVVQVLHNLVGNAIKFTESGSVRLKVRANLPDRVVFEVSDTGIGMTEAQVARIFASFEQADASTARRFGGSGLGMTIVRRLVDLMQGEITVDSEPGRGTLIVVSLRLVVDDAAAGLSARS</sequence>
<keyword evidence="6" id="KW-0175">Coiled coil</keyword>
<dbReference type="InterPro" id="IPR036097">
    <property type="entry name" value="HisK_dim/P_sf"/>
</dbReference>